<keyword evidence="1" id="KW-0472">Membrane</keyword>
<keyword evidence="3" id="KW-1185">Reference proteome</keyword>
<feature type="transmembrane region" description="Helical" evidence="1">
    <location>
        <begin position="104"/>
        <end position="123"/>
    </location>
</feature>
<gene>
    <name evidence="2" type="ORF">ACFO3U_10425</name>
</gene>
<dbReference type="Proteomes" id="UP001595885">
    <property type="component" value="Unassembled WGS sequence"/>
</dbReference>
<feature type="transmembrane region" description="Helical" evidence="1">
    <location>
        <begin position="66"/>
        <end position="84"/>
    </location>
</feature>
<organism evidence="2 3">
    <name type="scientific">Flavobacterium ponti</name>
    <dbReference type="NCBI Taxonomy" id="665133"/>
    <lineage>
        <taxon>Bacteria</taxon>
        <taxon>Pseudomonadati</taxon>
        <taxon>Bacteroidota</taxon>
        <taxon>Flavobacteriia</taxon>
        <taxon>Flavobacteriales</taxon>
        <taxon>Flavobacteriaceae</taxon>
        <taxon>Flavobacterium</taxon>
    </lineage>
</organism>
<dbReference type="RefSeq" id="WP_379741716.1">
    <property type="nucleotide sequence ID" value="NZ_JBHSGW010000025.1"/>
</dbReference>
<dbReference type="EMBL" id="JBHSGW010000025">
    <property type="protein sequence ID" value="MFC4740408.1"/>
    <property type="molecule type" value="Genomic_DNA"/>
</dbReference>
<keyword evidence="1" id="KW-0812">Transmembrane</keyword>
<feature type="transmembrane region" description="Helical" evidence="1">
    <location>
        <begin position="129"/>
        <end position="146"/>
    </location>
</feature>
<reference evidence="3" key="1">
    <citation type="journal article" date="2019" name="Int. J. Syst. Evol. Microbiol.">
        <title>The Global Catalogue of Microorganisms (GCM) 10K type strain sequencing project: providing services to taxonomists for standard genome sequencing and annotation.</title>
        <authorList>
            <consortium name="The Broad Institute Genomics Platform"/>
            <consortium name="The Broad Institute Genome Sequencing Center for Infectious Disease"/>
            <person name="Wu L."/>
            <person name="Ma J."/>
        </authorList>
    </citation>
    <scope>NUCLEOTIDE SEQUENCE [LARGE SCALE GENOMIC DNA]</scope>
    <source>
        <strain evidence="3">CCUG 50349</strain>
    </source>
</reference>
<comment type="caution">
    <text evidence="2">The sequence shown here is derived from an EMBL/GenBank/DDBJ whole genome shotgun (WGS) entry which is preliminary data.</text>
</comment>
<sequence length="159" mass="18919">MKTRFLFPNQFKTLGWILFVPSLILGILYSINNEILKSFLKIKVFAIAETQLFNYNSYFKFVENDIIDELILIGLIIGGIFIGFSKLKNEDEYISKIRYESLVWATYLNYALIIIFTLFLYGFAYLSIVFYNLFTLLLFFIIRFHYTIYKLNKANRDDE</sequence>
<feature type="transmembrane region" description="Helical" evidence="1">
    <location>
        <begin position="12"/>
        <end position="31"/>
    </location>
</feature>
<proteinExistence type="predicted"/>
<accession>A0ABV9P478</accession>
<keyword evidence="1" id="KW-1133">Transmembrane helix</keyword>
<evidence type="ECO:0000313" key="2">
    <source>
        <dbReference type="EMBL" id="MFC4740408.1"/>
    </source>
</evidence>
<evidence type="ECO:0000313" key="3">
    <source>
        <dbReference type="Proteomes" id="UP001595885"/>
    </source>
</evidence>
<evidence type="ECO:0000256" key="1">
    <source>
        <dbReference type="SAM" id="Phobius"/>
    </source>
</evidence>
<name>A0ABV9P478_9FLAO</name>
<protein>
    <submittedName>
        <fullName evidence="2">Uncharacterized protein</fullName>
    </submittedName>
</protein>